<name>A0A377HII2_GRIHO</name>
<protein>
    <recommendedName>
        <fullName evidence="3">DUF2380 domain-containing protein</fullName>
    </recommendedName>
</protein>
<accession>A0A377HII2</accession>
<dbReference type="InterPro" id="IPR021698">
    <property type="entry name" value="DUF3280"/>
</dbReference>
<evidence type="ECO:0008006" key="3">
    <source>
        <dbReference type="Google" id="ProtNLM"/>
    </source>
</evidence>
<dbReference type="EMBL" id="UGHD01000002">
    <property type="protein sequence ID" value="STO56091.1"/>
    <property type="molecule type" value="Genomic_DNA"/>
</dbReference>
<dbReference type="STRING" id="673.AL542_11455"/>
<organism evidence="1 2">
    <name type="scientific">Grimontia hollisae</name>
    <name type="common">Vibrio hollisae</name>
    <dbReference type="NCBI Taxonomy" id="673"/>
    <lineage>
        <taxon>Bacteria</taxon>
        <taxon>Pseudomonadati</taxon>
        <taxon>Pseudomonadota</taxon>
        <taxon>Gammaproteobacteria</taxon>
        <taxon>Vibrionales</taxon>
        <taxon>Vibrionaceae</taxon>
        <taxon>Grimontia</taxon>
    </lineage>
</organism>
<dbReference type="Proteomes" id="UP000254512">
    <property type="component" value="Unassembled WGS sequence"/>
</dbReference>
<proteinExistence type="predicted"/>
<dbReference type="Pfam" id="PF11684">
    <property type="entry name" value="DUF3280"/>
    <property type="match status" value="1"/>
</dbReference>
<evidence type="ECO:0000313" key="1">
    <source>
        <dbReference type="EMBL" id="STO56091.1"/>
    </source>
</evidence>
<evidence type="ECO:0000313" key="2">
    <source>
        <dbReference type="Proteomes" id="UP000254512"/>
    </source>
</evidence>
<reference evidence="1 2" key="1">
    <citation type="submission" date="2018-06" db="EMBL/GenBank/DDBJ databases">
        <authorList>
            <consortium name="Pathogen Informatics"/>
            <person name="Doyle S."/>
        </authorList>
    </citation>
    <scope>NUCLEOTIDE SEQUENCE [LARGE SCALE GENOMIC DNA]</scope>
    <source>
        <strain evidence="1 2">NCTC11645</strain>
    </source>
</reference>
<sequence>MINFTTGNLAARLLLPTTLVMTTLLFSTNLFAVPTLAVLDFELNDLTRVSDNSEEVKRTASLAPMLRRALVIDHEYPLATVPDEMYDSANKGVGYLFSHTTDAAQLGKKVGADWVVITRLNKPSFLFSYLIAQVVNVKTHLAYPELIVEIKGPQQVMSEQGIKKIAEKITQQIVAISRP</sequence>
<gene>
    <name evidence="1" type="ORF">NCTC11645_00405</name>
</gene>
<dbReference type="AlphaFoldDB" id="A0A377HII2"/>
<dbReference type="RefSeq" id="WP_115659324.1">
    <property type="nucleotide sequence ID" value="NZ_UGHD01000002.1"/>
</dbReference>